<gene>
    <name evidence="2" type="ORF">K0B96_05245</name>
</gene>
<dbReference type="RefSeq" id="WP_220164612.1">
    <property type="nucleotide sequence ID" value="NZ_CP080507.1"/>
</dbReference>
<dbReference type="Proteomes" id="UP000825051">
    <property type="component" value="Chromosome"/>
</dbReference>
<feature type="signal peptide" evidence="1">
    <location>
        <begin position="1"/>
        <end position="21"/>
    </location>
</feature>
<protein>
    <recommendedName>
        <fullName evidence="4">Tetratricopeptide repeat protein</fullName>
    </recommendedName>
</protein>
<dbReference type="AlphaFoldDB" id="A0A8F9TVS2"/>
<evidence type="ECO:0000313" key="3">
    <source>
        <dbReference type="Proteomes" id="UP000825051"/>
    </source>
</evidence>
<keyword evidence="3" id="KW-1185">Reference proteome</keyword>
<feature type="chain" id="PRO_5034711984" description="Tetratricopeptide repeat protein" evidence="1">
    <location>
        <begin position="22"/>
        <end position="654"/>
    </location>
</feature>
<dbReference type="KEGG" id="ole:K0B96_05245"/>
<proteinExistence type="predicted"/>
<dbReference type="EMBL" id="CP080507">
    <property type="protein sequence ID" value="QYM80026.1"/>
    <property type="molecule type" value="Genomic_DNA"/>
</dbReference>
<evidence type="ECO:0008006" key="4">
    <source>
        <dbReference type="Google" id="ProtNLM"/>
    </source>
</evidence>
<name>A0A8F9TVS2_9BACT</name>
<keyword evidence="1" id="KW-0732">Signal</keyword>
<evidence type="ECO:0000256" key="1">
    <source>
        <dbReference type="SAM" id="SignalP"/>
    </source>
</evidence>
<reference evidence="2" key="1">
    <citation type="submission" date="2021-08" db="EMBL/GenBank/DDBJ databases">
        <title>Genome of a novel bacterium of the phylum Verrucomicrobia, Oleiharenicola sp. KSB-15.</title>
        <authorList>
            <person name="Chung J.-H."/>
            <person name="Ahn J.-H."/>
            <person name="Yoon Y."/>
            <person name="Kim D.-Y."/>
            <person name="An S.-H."/>
            <person name="Park I."/>
            <person name="Yeon J."/>
        </authorList>
    </citation>
    <scope>NUCLEOTIDE SEQUENCE</scope>
    <source>
        <strain evidence="2">KSB-15</strain>
    </source>
</reference>
<evidence type="ECO:0000313" key="2">
    <source>
        <dbReference type="EMBL" id="QYM80026.1"/>
    </source>
</evidence>
<sequence>MFPLVPKTLLLALGLPVAALACGPYFPDTIINQGDAGLLSTPSLRFESALARAALPKPEFTASPPASDDTSSSDVLTAELQDLAATGASPAVLRRYTARRMEMFQHRDRAWSPLWSTADPEHPFAELPREFSLYLDGALAFHEGRARDAREAFLAVLALPVKQRPFKTVWAAFMLGRLAAAAGERSEALARFAQTREFVRQGFIDRAGLAAASLGEEAKVHFLAAEWLPAARLYLAHYASGHPSALNSLRFTAAAALADRSPAVLANFAADPATRGLITASLLECGRSVCSTSQAGPLNGDPDSDGAHRWLGALENAHVASATEASRFALTAYNAADYTACARWLALAPADAPDARWLRAKLALRDGRIDQATALLAALVHEDARVFDDAAGTRTLAGEFATLCVARRDYTEALRLLLHAGYWEDAAYIAERVLTLDELVAFVSALPSPANSSGDADFTSSLHSLLGRRLVRVDRFAEARAYLSPDCARELAQFELALAAGHDSARPATARGLALWRAATILRTHGLELRGTELAPDFAIWDGNFNGESFLATRNAAGGASLPSDDEAARALASDTRPQRRYHYRYRAADLAWEAAQLLPDNSAELAALLEEAGGWLNARDPLAADRFYKALVTRCADTDAGREARRNHWFPRT</sequence>
<organism evidence="2 3">
    <name type="scientific">Horticoccus luteus</name>
    <dbReference type="NCBI Taxonomy" id="2862869"/>
    <lineage>
        <taxon>Bacteria</taxon>
        <taxon>Pseudomonadati</taxon>
        <taxon>Verrucomicrobiota</taxon>
        <taxon>Opitutia</taxon>
        <taxon>Opitutales</taxon>
        <taxon>Opitutaceae</taxon>
        <taxon>Horticoccus</taxon>
    </lineage>
</organism>
<accession>A0A8F9TVS2</accession>
<dbReference type="PROSITE" id="PS51257">
    <property type="entry name" value="PROKAR_LIPOPROTEIN"/>
    <property type="match status" value="1"/>
</dbReference>